<keyword evidence="1" id="KW-1133">Transmembrane helix</keyword>
<reference evidence="3" key="1">
    <citation type="submission" date="2017-05" db="EMBL/GenBank/DDBJ databases">
        <authorList>
            <person name="Sharma S."/>
            <person name="Sidhu C."/>
            <person name="Pinnaka A.K."/>
        </authorList>
    </citation>
    <scope>NUCLEOTIDE SEQUENCE [LARGE SCALE GENOMIC DNA]</scope>
    <source>
        <strain evidence="3">AK93</strain>
    </source>
</reference>
<evidence type="ECO:0000256" key="1">
    <source>
        <dbReference type="SAM" id="Phobius"/>
    </source>
</evidence>
<dbReference type="Proteomes" id="UP000256763">
    <property type="component" value="Unassembled WGS sequence"/>
</dbReference>
<evidence type="ECO:0000313" key="3">
    <source>
        <dbReference type="Proteomes" id="UP000256763"/>
    </source>
</evidence>
<dbReference type="AlphaFoldDB" id="A0A3E0WIK1"/>
<accession>A0A3E0WIK1</accession>
<comment type="caution">
    <text evidence="2">The sequence shown here is derived from an EMBL/GenBank/DDBJ whole genome shotgun (WGS) entry which is preliminary data.</text>
</comment>
<keyword evidence="3" id="KW-1185">Reference proteome</keyword>
<feature type="transmembrane region" description="Helical" evidence="1">
    <location>
        <begin position="6"/>
        <end position="26"/>
    </location>
</feature>
<evidence type="ECO:0000313" key="2">
    <source>
        <dbReference type="EMBL" id="RFA31695.1"/>
    </source>
</evidence>
<gene>
    <name evidence="2" type="ORF">CAL65_21665</name>
</gene>
<sequence>MSTLTIAALSVALLGMLFSLVAYFRLKRRRFLAAGGNGITACCLLSLAGLGFAVGLNLHTYQRLTHEQPVATLEFRELAPRQYLARLSLPESDEVLLFEIYGDEWQLDARILKWQGIATVLGFDTQYRLERIAGRYQDVEGERSQPRSVYALSDDAGVDLWRLARDNQRWLPWVDAYYGSAAYLPMREGAQYQIAVTQSGLVARPVNQSARDAVGGWR</sequence>
<name>A0A3E0WIK1_9GAMM</name>
<evidence type="ECO:0008006" key="4">
    <source>
        <dbReference type="Google" id="ProtNLM"/>
    </source>
</evidence>
<organism evidence="2 3">
    <name type="scientific">Alkalilimnicola ehrlichii</name>
    <dbReference type="NCBI Taxonomy" id="351052"/>
    <lineage>
        <taxon>Bacteria</taxon>
        <taxon>Pseudomonadati</taxon>
        <taxon>Pseudomonadota</taxon>
        <taxon>Gammaproteobacteria</taxon>
        <taxon>Chromatiales</taxon>
        <taxon>Ectothiorhodospiraceae</taxon>
        <taxon>Alkalilimnicola</taxon>
    </lineage>
</organism>
<feature type="transmembrane region" description="Helical" evidence="1">
    <location>
        <begin position="38"/>
        <end position="58"/>
    </location>
</feature>
<proteinExistence type="predicted"/>
<dbReference type="RefSeq" id="WP_116303543.1">
    <property type="nucleotide sequence ID" value="NZ_NFZV01000023.1"/>
</dbReference>
<keyword evidence="1" id="KW-0472">Membrane</keyword>
<keyword evidence="1" id="KW-0812">Transmembrane</keyword>
<protein>
    <recommendedName>
        <fullName evidence="4">Cation/multidrug efflux pump</fullName>
    </recommendedName>
</protein>
<dbReference type="EMBL" id="NFZW01000042">
    <property type="protein sequence ID" value="RFA31695.1"/>
    <property type="molecule type" value="Genomic_DNA"/>
</dbReference>
<dbReference type="OrthoDB" id="9156649at2"/>